<keyword evidence="10" id="KW-1185">Reference proteome</keyword>
<dbReference type="GO" id="GO:0006508">
    <property type="term" value="P:proteolysis"/>
    <property type="evidence" value="ECO:0007669"/>
    <property type="project" value="UniProtKB-KW"/>
</dbReference>
<dbReference type="InterPro" id="IPR000816">
    <property type="entry name" value="Peptidase_C15"/>
</dbReference>
<dbReference type="PANTHER" id="PTHR23402">
    <property type="entry name" value="PROTEASE FAMILY C15 PYROGLUTAMYL-PEPTIDASE I-RELATED"/>
    <property type="match status" value="1"/>
</dbReference>
<evidence type="ECO:0000256" key="7">
    <source>
        <dbReference type="ARBA" id="ARBA00030836"/>
    </source>
</evidence>
<dbReference type="InterPro" id="IPR036440">
    <property type="entry name" value="Peptidase_C15-like_sf"/>
</dbReference>
<dbReference type="CDD" id="cd00501">
    <property type="entry name" value="Peptidase_C15"/>
    <property type="match status" value="1"/>
</dbReference>
<organism evidence="9 10">
    <name type="scientific">Rubritalea profundi</name>
    <dbReference type="NCBI Taxonomy" id="1658618"/>
    <lineage>
        <taxon>Bacteria</taxon>
        <taxon>Pseudomonadati</taxon>
        <taxon>Verrucomicrobiota</taxon>
        <taxon>Verrucomicrobiia</taxon>
        <taxon>Verrucomicrobiales</taxon>
        <taxon>Rubritaleaceae</taxon>
        <taxon>Rubritalea</taxon>
    </lineage>
</organism>
<evidence type="ECO:0000256" key="3">
    <source>
        <dbReference type="ARBA" id="ARBA00022490"/>
    </source>
</evidence>
<dbReference type="Gene3D" id="3.40.630.20">
    <property type="entry name" value="Peptidase C15, pyroglutamyl peptidase I-like"/>
    <property type="match status" value="1"/>
</dbReference>
<evidence type="ECO:0000313" key="9">
    <source>
        <dbReference type="EMBL" id="PQJ30060.1"/>
    </source>
</evidence>
<dbReference type="EMBL" id="MQWA01000001">
    <property type="protein sequence ID" value="PQJ30060.1"/>
    <property type="molecule type" value="Genomic_DNA"/>
</dbReference>
<dbReference type="GO" id="GO:0016920">
    <property type="term" value="F:pyroglutamyl-peptidase activity"/>
    <property type="evidence" value="ECO:0007669"/>
    <property type="project" value="InterPro"/>
</dbReference>
<evidence type="ECO:0000256" key="5">
    <source>
        <dbReference type="ARBA" id="ARBA00022801"/>
    </source>
</evidence>
<dbReference type="InterPro" id="IPR016125">
    <property type="entry name" value="Peptidase_C15-like"/>
</dbReference>
<dbReference type="Proteomes" id="UP000239907">
    <property type="component" value="Unassembled WGS sequence"/>
</dbReference>
<evidence type="ECO:0000256" key="2">
    <source>
        <dbReference type="ARBA" id="ARBA00019191"/>
    </source>
</evidence>
<keyword evidence="4" id="KW-0645">Protease</keyword>
<evidence type="ECO:0000256" key="6">
    <source>
        <dbReference type="ARBA" id="ARBA00022807"/>
    </source>
</evidence>
<dbReference type="PRINTS" id="PR00706">
    <property type="entry name" value="PYROGLUPTASE"/>
</dbReference>
<reference evidence="9 10" key="1">
    <citation type="submission" date="2016-12" db="EMBL/GenBank/DDBJ databases">
        <title>Study of bacterial adaptation to deep sea.</title>
        <authorList>
            <person name="Song J."/>
            <person name="Yoshizawa S."/>
            <person name="Kogure K."/>
        </authorList>
    </citation>
    <scope>NUCLEOTIDE SEQUENCE [LARGE SCALE GENOMIC DNA]</scope>
    <source>
        <strain evidence="9 10">SAORIC-165</strain>
    </source>
</reference>
<dbReference type="RefSeq" id="WP_105044581.1">
    <property type="nucleotide sequence ID" value="NZ_MQWA01000001.1"/>
</dbReference>
<dbReference type="PIRSF" id="PIRSF015592">
    <property type="entry name" value="Prld-crbxl_pptds"/>
    <property type="match status" value="1"/>
</dbReference>
<evidence type="ECO:0000256" key="4">
    <source>
        <dbReference type="ARBA" id="ARBA00022670"/>
    </source>
</evidence>
<keyword evidence="6" id="KW-0788">Thiol protease</keyword>
<evidence type="ECO:0000256" key="8">
    <source>
        <dbReference type="ARBA" id="ARBA00031559"/>
    </source>
</evidence>
<keyword evidence="5" id="KW-0378">Hydrolase</keyword>
<dbReference type="OrthoDB" id="9779738at2"/>
<accession>A0A2S7U670</accession>
<protein>
    <recommendedName>
        <fullName evidence="2">Pyrrolidone-carboxylate peptidase</fullName>
    </recommendedName>
    <alternativeName>
        <fullName evidence="7">5-oxoprolyl-peptidase</fullName>
    </alternativeName>
    <alternativeName>
        <fullName evidence="8">Pyroglutamyl-peptidase I</fullName>
    </alternativeName>
</protein>
<proteinExistence type="inferred from homology"/>
<dbReference type="GO" id="GO:0005829">
    <property type="term" value="C:cytosol"/>
    <property type="evidence" value="ECO:0007669"/>
    <property type="project" value="InterPro"/>
</dbReference>
<sequence>MPIILVSGFDAWGDLTANPAWLAVEAAKPVLPAGWELCKVRLPVSWDEALDLLLEAWTEDVAAVLAFGVAPIEGIALEQIAINLTGGEDVDGKLPSNTQVIPNGPAGYWSTLPIELLNEALAHANLPVTNSAHAGTFLCNFLFYQIIHQALWVSPEIPAGFIHLSNLKGECLVDQDALTKTVEVAVEFTAMSRS</sequence>
<dbReference type="AlphaFoldDB" id="A0A2S7U670"/>
<keyword evidence="3" id="KW-0963">Cytoplasm</keyword>
<evidence type="ECO:0000256" key="1">
    <source>
        <dbReference type="ARBA" id="ARBA00006641"/>
    </source>
</evidence>
<dbReference type="Pfam" id="PF01470">
    <property type="entry name" value="Peptidase_C15"/>
    <property type="match status" value="1"/>
</dbReference>
<comment type="caution">
    <text evidence="9">The sequence shown here is derived from an EMBL/GenBank/DDBJ whole genome shotgun (WGS) entry which is preliminary data.</text>
</comment>
<comment type="similarity">
    <text evidence="1">Belongs to the peptidase C15 family.</text>
</comment>
<dbReference type="SUPFAM" id="SSF53182">
    <property type="entry name" value="Pyrrolidone carboxyl peptidase (pyroglutamate aminopeptidase)"/>
    <property type="match status" value="1"/>
</dbReference>
<gene>
    <name evidence="9" type="ORF">BSZ32_17300</name>
</gene>
<name>A0A2S7U670_9BACT</name>
<dbReference type="PANTHER" id="PTHR23402:SF1">
    <property type="entry name" value="PYROGLUTAMYL-PEPTIDASE I"/>
    <property type="match status" value="1"/>
</dbReference>
<evidence type="ECO:0000313" key="10">
    <source>
        <dbReference type="Proteomes" id="UP000239907"/>
    </source>
</evidence>